<evidence type="ECO:0000256" key="6">
    <source>
        <dbReference type="ARBA" id="ARBA00022603"/>
    </source>
</evidence>
<feature type="domain" description="Radical SAM core" evidence="13">
    <location>
        <begin position="110"/>
        <end position="336"/>
    </location>
</feature>
<dbReference type="PANTHER" id="PTHR30544:SF5">
    <property type="entry name" value="RADICAL SAM CORE DOMAIN-CONTAINING PROTEIN"/>
    <property type="match status" value="1"/>
</dbReference>
<protein>
    <submittedName>
        <fullName evidence="14">23S rRNA (Adenine2503-C2)-methyltransferase</fullName>
    </submittedName>
</protein>
<evidence type="ECO:0000256" key="7">
    <source>
        <dbReference type="ARBA" id="ARBA00022679"/>
    </source>
</evidence>
<keyword evidence="7" id="KW-0808">Transferase</keyword>
<sequence>MCVPGFYERARQRTRHSHMQIESIRQRLRGLGALPIHEQRVLRDWLQALPHDRGRRRPDDFLPKPLRAALPAIDEELRSIVRLISSHSTDDTSARLLVGLADGQTIESVLLPRGGVCVSSQVGCAVGCQFCMTGRSGLIRQVSSGEIVAQVALARTIRPVRKVVFMGMGEPAHNLDNVMDAIALLGTEGNIGHKNLVFSTVGDPRVFERLPQALVKPALALSLHTTKPALRELLLPRAPRMTPSELVELGERYARLTHHPVQYQWTLLDGVNDGDDEIDGIVALLKDKYAVLNMIPYNTIPDLRFRRPSWDKAQHIARVLHGRSVLTKLRDSAGQDVDGGCGQLRARAAGSGAQVIALRRAG</sequence>
<evidence type="ECO:0000256" key="4">
    <source>
        <dbReference type="ARBA" id="ARBA00022485"/>
    </source>
</evidence>
<dbReference type="PANTHER" id="PTHR30544">
    <property type="entry name" value="23S RRNA METHYLTRANSFERASE"/>
    <property type="match status" value="1"/>
</dbReference>
<keyword evidence="12" id="KW-1015">Disulfide bond</keyword>
<keyword evidence="10" id="KW-0408">Iron</keyword>
<evidence type="ECO:0000256" key="8">
    <source>
        <dbReference type="ARBA" id="ARBA00022691"/>
    </source>
</evidence>
<dbReference type="SFLD" id="SFLDF00275">
    <property type="entry name" value="adenosine_C2_methyltransferase"/>
    <property type="match status" value="1"/>
</dbReference>
<keyword evidence="5" id="KW-0963">Cytoplasm</keyword>
<evidence type="ECO:0000256" key="3">
    <source>
        <dbReference type="ARBA" id="ARBA00007544"/>
    </source>
</evidence>
<evidence type="ECO:0000259" key="13">
    <source>
        <dbReference type="PROSITE" id="PS51918"/>
    </source>
</evidence>
<dbReference type="InterPro" id="IPR007197">
    <property type="entry name" value="rSAM"/>
</dbReference>
<keyword evidence="15" id="KW-1185">Reference proteome</keyword>
<comment type="caution">
    <text evidence="14">The sequence shown here is derived from an EMBL/GenBank/DDBJ whole genome shotgun (WGS) entry which is preliminary data.</text>
</comment>
<dbReference type="InterPro" id="IPR040072">
    <property type="entry name" value="Methyltransferase_A"/>
</dbReference>
<organism evidence="14 15">
    <name type="scientific">Noviherbaspirillum suwonense</name>
    <dbReference type="NCBI Taxonomy" id="1224511"/>
    <lineage>
        <taxon>Bacteria</taxon>
        <taxon>Pseudomonadati</taxon>
        <taxon>Pseudomonadota</taxon>
        <taxon>Betaproteobacteria</taxon>
        <taxon>Burkholderiales</taxon>
        <taxon>Oxalobacteraceae</taxon>
        <taxon>Noviherbaspirillum</taxon>
    </lineage>
</organism>
<evidence type="ECO:0000313" key="15">
    <source>
        <dbReference type="Proteomes" id="UP001158049"/>
    </source>
</evidence>
<evidence type="ECO:0000256" key="10">
    <source>
        <dbReference type="ARBA" id="ARBA00023004"/>
    </source>
</evidence>
<dbReference type="Gene3D" id="3.20.20.70">
    <property type="entry name" value="Aldolase class I"/>
    <property type="match status" value="1"/>
</dbReference>
<name>A0ABY1PVA0_9BURK</name>
<evidence type="ECO:0000256" key="9">
    <source>
        <dbReference type="ARBA" id="ARBA00022723"/>
    </source>
</evidence>
<evidence type="ECO:0000256" key="5">
    <source>
        <dbReference type="ARBA" id="ARBA00022490"/>
    </source>
</evidence>
<comment type="cofactor">
    <cofactor evidence="1">
        <name>[4Fe-4S] cluster</name>
        <dbReference type="ChEBI" id="CHEBI:49883"/>
    </cofactor>
</comment>
<evidence type="ECO:0000256" key="12">
    <source>
        <dbReference type="ARBA" id="ARBA00023157"/>
    </source>
</evidence>
<reference evidence="14 15" key="1">
    <citation type="submission" date="2017-05" db="EMBL/GenBank/DDBJ databases">
        <authorList>
            <person name="Varghese N."/>
            <person name="Submissions S."/>
        </authorList>
    </citation>
    <scope>NUCLEOTIDE SEQUENCE [LARGE SCALE GENOMIC DNA]</scope>
    <source>
        <strain evidence="14 15">DSM 26001</strain>
    </source>
</reference>
<dbReference type="SUPFAM" id="SSF102114">
    <property type="entry name" value="Radical SAM enzymes"/>
    <property type="match status" value="1"/>
</dbReference>
<proteinExistence type="inferred from homology"/>
<evidence type="ECO:0000256" key="11">
    <source>
        <dbReference type="ARBA" id="ARBA00023014"/>
    </source>
</evidence>
<dbReference type="InterPro" id="IPR004383">
    <property type="entry name" value="rRNA_lsu_MTrfase_RlmN/Cfr"/>
</dbReference>
<evidence type="ECO:0000256" key="2">
    <source>
        <dbReference type="ARBA" id="ARBA00004496"/>
    </source>
</evidence>
<comment type="similarity">
    <text evidence="3">Belongs to the radical SAM superfamily. RlmN family.</text>
</comment>
<keyword evidence="8" id="KW-0949">S-adenosyl-L-methionine</keyword>
<dbReference type="SFLD" id="SFLDS00029">
    <property type="entry name" value="Radical_SAM"/>
    <property type="match status" value="1"/>
</dbReference>
<comment type="subcellular location">
    <subcellularLocation>
        <location evidence="2">Cytoplasm</location>
    </subcellularLocation>
</comment>
<dbReference type="Proteomes" id="UP001158049">
    <property type="component" value="Unassembled WGS sequence"/>
</dbReference>
<keyword evidence="4" id="KW-0004">4Fe-4S</keyword>
<dbReference type="Pfam" id="PF04055">
    <property type="entry name" value="Radical_SAM"/>
    <property type="match status" value="1"/>
</dbReference>
<gene>
    <name evidence="14" type="ORF">SAMN06295970_102381</name>
</gene>
<accession>A0ABY1PVA0</accession>
<keyword evidence="9" id="KW-0479">Metal-binding</keyword>
<dbReference type="SFLD" id="SFLDG01062">
    <property type="entry name" value="methyltransferase_(Class_A)"/>
    <property type="match status" value="1"/>
</dbReference>
<dbReference type="EMBL" id="FXUL01000002">
    <property type="protein sequence ID" value="SMP50067.1"/>
    <property type="molecule type" value="Genomic_DNA"/>
</dbReference>
<keyword evidence="11" id="KW-0411">Iron-sulfur</keyword>
<dbReference type="PROSITE" id="PS51918">
    <property type="entry name" value="RADICAL_SAM"/>
    <property type="match status" value="1"/>
</dbReference>
<evidence type="ECO:0000313" key="14">
    <source>
        <dbReference type="EMBL" id="SMP50067.1"/>
    </source>
</evidence>
<dbReference type="PIRSF" id="PIRSF006004">
    <property type="entry name" value="CHP00048"/>
    <property type="match status" value="1"/>
</dbReference>
<dbReference type="InterPro" id="IPR058240">
    <property type="entry name" value="rSAM_sf"/>
</dbReference>
<dbReference type="NCBIfam" id="NF011034">
    <property type="entry name" value="PRK14464.1"/>
    <property type="match status" value="1"/>
</dbReference>
<dbReference type="InterPro" id="IPR013785">
    <property type="entry name" value="Aldolase_TIM"/>
</dbReference>
<evidence type="ECO:0000256" key="1">
    <source>
        <dbReference type="ARBA" id="ARBA00001966"/>
    </source>
</evidence>
<keyword evidence="6" id="KW-0489">Methyltransferase</keyword>